<evidence type="ECO:0000256" key="10">
    <source>
        <dbReference type="RuleBase" id="RU362071"/>
    </source>
</evidence>
<dbReference type="RefSeq" id="WP_095744069.1">
    <property type="nucleotide sequence ID" value="NZ_CP023284.1"/>
</dbReference>
<dbReference type="KEGG" id="vbo:CKY39_08230"/>
<comment type="similarity">
    <text evidence="2 10">Belongs to the FliR/MopE/SpaR family.</text>
</comment>
<evidence type="ECO:0000256" key="1">
    <source>
        <dbReference type="ARBA" id="ARBA00002578"/>
    </source>
</evidence>
<evidence type="ECO:0000256" key="8">
    <source>
        <dbReference type="ARBA" id="ARBA00023143"/>
    </source>
</evidence>
<keyword evidence="11" id="KW-0966">Cell projection</keyword>
<evidence type="ECO:0000313" key="11">
    <source>
        <dbReference type="EMBL" id="ATA53198.1"/>
    </source>
</evidence>
<organism evidence="11 12">
    <name type="scientific">Variovorax boronicumulans</name>
    <dbReference type="NCBI Taxonomy" id="436515"/>
    <lineage>
        <taxon>Bacteria</taxon>
        <taxon>Pseudomonadati</taxon>
        <taxon>Pseudomonadota</taxon>
        <taxon>Betaproteobacteria</taxon>
        <taxon>Burkholderiales</taxon>
        <taxon>Comamonadaceae</taxon>
        <taxon>Variovorax</taxon>
    </lineage>
</organism>
<dbReference type="NCBIfam" id="TIGR01400">
    <property type="entry name" value="fliR"/>
    <property type="match status" value="1"/>
</dbReference>
<proteinExistence type="inferred from homology"/>
<feature type="transmembrane region" description="Helical" evidence="10">
    <location>
        <begin position="68"/>
        <end position="88"/>
    </location>
</feature>
<evidence type="ECO:0000256" key="5">
    <source>
        <dbReference type="ARBA" id="ARBA00022692"/>
    </source>
</evidence>
<dbReference type="EMBL" id="CP023284">
    <property type="protein sequence ID" value="ATA53198.1"/>
    <property type="molecule type" value="Genomic_DNA"/>
</dbReference>
<dbReference type="GO" id="GO:0044780">
    <property type="term" value="P:bacterial-type flagellum assembly"/>
    <property type="evidence" value="ECO:0007669"/>
    <property type="project" value="UniProtKB-UniRule"/>
</dbReference>
<evidence type="ECO:0000256" key="7">
    <source>
        <dbReference type="ARBA" id="ARBA00023136"/>
    </source>
</evidence>
<dbReference type="Pfam" id="PF01311">
    <property type="entry name" value="Bac_export_1"/>
    <property type="match status" value="1"/>
</dbReference>
<evidence type="ECO:0000313" key="12">
    <source>
        <dbReference type="Proteomes" id="UP000217154"/>
    </source>
</evidence>
<keyword evidence="11" id="KW-0969">Cilium</keyword>
<reference evidence="11 12" key="1">
    <citation type="submission" date="2017-09" db="EMBL/GenBank/DDBJ databases">
        <title>The diverse metabolic capabilities of V. boronicumulans make it an excellent choice for continued studies on novel biodegradation.</title>
        <authorList>
            <person name="Sun S."/>
        </authorList>
    </citation>
    <scope>NUCLEOTIDE SEQUENCE [LARGE SCALE GENOMIC DNA]</scope>
    <source>
        <strain evidence="11 12">J1</strain>
    </source>
</reference>
<feature type="transmembrane region" description="Helical" evidence="10">
    <location>
        <begin position="95"/>
        <end position="116"/>
    </location>
</feature>
<dbReference type="PANTHER" id="PTHR30065:SF8">
    <property type="entry name" value="FLAGELLAR BIOSYNTHETIC PROTEIN FLIR"/>
    <property type="match status" value="1"/>
</dbReference>
<dbReference type="PRINTS" id="PR00953">
    <property type="entry name" value="TYPE3IMRPROT"/>
</dbReference>
<evidence type="ECO:0000256" key="6">
    <source>
        <dbReference type="ARBA" id="ARBA00022989"/>
    </source>
</evidence>
<protein>
    <recommendedName>
        <fullName evidence="3 9">Flagellar biosynthetic protein FliR</fullName>
    </recommendedName>
</protein>
<comment type="subcellular location">
    <subcellularLocation>
        <location evidence="10">Cell membrane</location>
        <topology evidence="10">Multi-pass membrane protein</topology>
    </subcellularLocation>
    <subcellularLocation>
        <location evidence="10">Bacterial flagellum basal body</location>
    </subcellularLocation>
</comment>
<sequence length="265" mass="28240">MTPSVFSVTSGQLEAWLVAFLWPFVRMLAMVSTAPVFGEPWATRQVKVGIAAVLTLVISPTLGPLPAVPVVSAGGLWILVQQVLIGAAMGFSMRLVFTAVLAAGEYIGLQMGLSFASFFDPMSHGSTMVVSRLLNMLAMLIFMALDGHLLMLEALAASFYTLPIADAPLAAGGWMFLVLAAGDIFASGLLLALPLITALLTLNLAMGILNRASPQFSIFAVGFPLTLLAGLVMLQLLMPHLAAFLEPRFAESLSNMLRFTQGLRR</sequence>
<dbReference type="Proteomes" id="UP000217154">
    <property type="component" value="Chromosome"/>
</dbReference>
<keyword evidence="5 10" id="KW-0812">Transmembrane</keyword>
<gene>
    <name evidence="11" type="primary">fliR</name>
    <name evidence="11" type="ORF">CKY39_08230</name>
</gene>
<evidence type="ECO:0000256" key="2">
    <source>
        <dbReference type="ARBA" id="ARBA00009772"/>
    </source>
</evidence>
<keyword evidence="4 10" id="KW-1003">Cell membrane</keyword>
<keyword evidence="11" id="KW-0282">Flagellum</keyword>
<dbReference type="InterPro" id="IPR002010">
    <property type="entry name" value="T3SS_IM_R"/>
</dbReference>
<keyword evidence="8 10" id="KW-0975">Bacterial flagellum</keyword>
<dbReference type="GO" id="GO:0009425">
    <property type="term" value="C:bacterial-type flagellum basal body"/>
    <property type="evidence" value="ECO:0007669"/>
    <property type="project" value="UniProtKB-SubCell"/>
</dbReference>
<dbReference type="GO" id="GO:0006605">
    <property type="term" value="P:protein targeting"/>
    <property type="evidence" value="ECO:0007669"/>
    <property type="project" value="UniProtKB-UniRule"/>
</dbReference>
<feature type="transmembrane region" description="Helical" evidence="10">
    <location>
        <begin position="174"/>
        <end position="196"/>
    </location>
</feature>
<keyword evidence="7 10" id="KW-0472">Membrane</keyword>
<comment type="function">
    <text evidence="1 10">Role in flagellar biosynthesis.</text>
</comment>
<name>A0A250DFQ8_9BURK</name>
<dbReference type="InterPro" id="IPR006303">
    <property type="entry name" value="FliR"/>
</dbReference>
<evidence type="ECO:0000256" key="4">
    <source>
        <dbReference type="ARBA" id="ARBA00022475"/>
    </source>
</evidence>
<feature type="transmembrane region" description="Helical" evidence="10">
    <location>
        <begin position="216"/>
        <end position="238"/>
    </location>
</feature>
<keyword evidence="6 10" id="KW-1133">Transmembrane helix</keyword>
<evidence type="ECO:0000256" key="3">
    <source>
        <dbReference type="ARBA" id="ARBA00021717"/>
    </source>
</evidence>
<dbReference type="PANTHER" id="PTHR30065">
    <property type="entry name" value="FLAGELLAR BIOSYNTHETIC PROTEIN FLIR"/>
    <property type="match status" value="1"/>
</dbReference>
<dbReference type="AlphaFoldDB" id="A0A250DFQ8"/>
<feature type="transmembrane region" description="Helical" evidence="10">
    <location>
        <begin position="15"/>
        <end position="34"/>
    </location>
</feature>
<dbReference type="GO" id="GO:0005886">
    <property type="term" value="C:plasma membrane"/>
    <property type="evidence" value="ECO:0007669"/>
    <property type="project" value="UniProtKB-SubCell"/>
</dbReference>
<accession>A0A250DFQ8</accession>
<evidence type="ECO:0000256" key="9">
    <source>
        <dbReference type="NCBIfam" id="TIGR01400"/>
    </source>
</evidence>
<feature type="transmembrane region" description="Helical" evidence="10">
    <location>
        <begin position="136"/>
        <end position="162"/>
    </location>
</feature>